<feature type="non-terminal residue" evidence="2">
    <location>
        <position position="316"/>
    </location>
</feature>
<evidence type="ECO:0000313" key="2">
    <source>
        <dbReference type="EMBL" id="KIK30220.1"/>
    </source>
</evidence>
<dbReference type="Pfam" id="PF13673">
    <property type="entry name" value="Acetyltransf_10"/>
    <property type="match status" value="1"/>
</dbReference>
<dbReference type="STRING" id="765257.A0A0C9YYK2"/>
<dbReference type="Proteomes" id="UP000054018">
    <property type="component" value="Unassembled WGS sequence"/>
</dbReference>
<dbReference type="HOGENOM" id="CLU_059210_0_0_1"/>
<reference evidence="3" key="2">
    <citation type="submission" date="2015-01" db="EMBL/GenBank/DDBJ databases">
        <title>Evolutionary Origins and Diversification of the Mycorrhizal Mutualists.</title>
        <authorList>
            <consortium name="DOE Joint Genome Institute"/>
            <consortium name="Mycorrhizal Genomics Consortium"/>
            <person name="Kohler A."/>
            <person name="Kuo A."/>
            <person name="Nagy L.G."/>
            <person name="Floudas D."/>
            <person name="Copeland A."/>
            <person name="Barry K.W."/>
            <person name="Cichocki N."/>
            <person name="Veneault-Fourrey C."/>
            <person name="LaButti K."/>
            <person name="Lindquist E.A."/>
            <person name="Lipzen A."/>
            <person name="Lundell T."/>
            <person name="Morin E."/>
            <person name="Murat C."/>
            <person name="Riley R."/>
            <person name="Ohm R."/>
            <person name="Sun H."/>
            <person name="Tunlid A."/>
            <person name="Henrissat B."/>
            <person name="Grigoriev I.V."/>
            <person name="Hibbett D.S."/>
            <person name="Martin F."/>
        </authorList>
    </citation>
    <scope>NUCLEOTIDE SEQUENCE [LARGE SCALE GENOMIC DNA]</scope>
    <source>
        <strain evidence="3">441</strain>
    </source>
</reference>
<dbReference type="InterPro" id="IPR000182">
    <property type="entry name" value="GNAT_dom"/>
</dbReference>
<dbReference type="Gene3D" id="3.40.630.30">
    <property type="match status" value="1"/>
</dbReference>
<dbReference type="AlphaFoldDB" id="A0A0C9YYK2"/>
<protein>
    <submittedName>
        <fullName evidence="2">Unplaced genomic scaffold scaffold_3, whole genome shotgun sequence</fullName>
    </submittedName>
</protein>
<dbReference type="InterPro" id="IPR016181">
    <property type="entry name" value="Acyl_CoA_acyltransferase"/>
</dbReference>
<feature type="non-terminal residue" evidence="2">
    <location>
        <position position="1"/>
    </location>
</feature>
<dbReference type="EMBL" id="KN833687">
    <property type="protein sequence ID" value="KIK30220.1"/>
    <property type="molecule type" value="Genomic_DNA"/>
</dbReference>
<dbReference type="SUPFAM" id="SSF55729">
    <property type="entry name" value="Acyl-CoA N-acyltransferases (Nat)"/>
    <property type="match status" value="1"/>
</dbReference>
<keyword evidence="3" id="KW-1185">Reference proteome</keyword>
<dbReference type="OrthoDB" id="5372118at2759"/>
<gene>
    <name evidence="2" type="ORF">PISMIDRAFT_37747</name>
</gene>
<accession>A0A0C9YYK2</accession>
<reference evidence="2 3" key="1">
    <citation type="submission" date="2014-04" db="EMBL/GenBank/DDBJ databases">
        <authorList>
            <consortium name="DOE Joint Genome Institute"/>
            <person name="Kuo A."/>
            <person name="Kohler A."/>
            <person name="Costa M.D."/>
            <person name="Nagy L.G."/>
            <person name="Floudas D."/>
            <person name="Copeland A."/>
            <person name="Barry K.W."/>
            <person name="Cichocki N."/>
            <person name="Veneault-Fourrey C."/>
            <person name="LaButti K."/>
            <person name="Lindquist E.A."/>
            <person name="Lipzen A."/>
            <person name="Lundell T."/>
            <person name="Morin E."/>
            <person name="Murat C."/>
            <person name="Sun H."/>
            <person name="Tunlid A."/>
            <person name="Henrissat B."/>
            <person name="Grigoriev I.V."/>
            <person name="Hibbett D.S."/>
            <person name="Martin F."/>
            <person name="Nordberg H.P."/>
            <person name="Cantor M.N."/>
            <person name="Hua S.X."/>
        </authorList>
    </citation>
    <scope>NUCLEOTIDE SEQUENCE [LARGE SCALE GENOMIC DNA]</scope>
    <source>
        <strain evidence="2 3">441</strain>
    </source>
</reference>
<evidence type="ECO:0000259" key="1">
    <source>
        <dbReference type="PROSITE" id="PS51186"/>
    </source>
</evidence>
<organism evidence="2 3">
    <name type="scientific">Pisolithus microcarpus 441</name>
    <dbReference type="NCBI Taxonomy" id="765257"/>
    <lineage>
        <taxon>Eukaryota</taxon>
        <taxon>Fungi</taxon>
        <taxon>Dikarya</taxon>
        <taxon>Basidiomycota</taxon>
        <taxon>Agaricomycotina</taxon>
        <taxon>Agaricomycetes</taxon>
        <taxon>Agaricomycetidae</taxon>
        <taxon>Boletales</taxon>
        <taxon>Sclerodermatineae</taxon>
        <taxon>Pisolithaceae</taxon>
        <taxon>Pisolithus</taxon>
    </lineage>
</organism>
<name>A0A0C9YYK2_9AGAM</name>
<evidence type="ECO:0000313" key="3">
    <source>
        <dbReference type="Proteomes" id="UP000054018"/>
    </source>
</evidence>
<proteinExistence type="predicted"/>
<sequence length="316" mass="35350">DAVIAAFESNEGAANIMYPFILKAKDLPRDGAQLWIAYFEDDEQVPFVLSCTKGVLGNYPVFIFTTKPPTERKPCHITQPLELLAHTLRASVAPERVFAVFSCEAITREFARIWADLTHIAIGSEYYKATFSYCTAATFTLSSGLRPLPEGRDLTIWLGPANESHTAKVAELCQKFAATSEPYVLTRERALLEAETLISKKEVWVHMIQEGEDGEPDIASIVAVTRKSGRVSAITKVFTNPRWRALGCAERLLRRVCRDLLVEKDRIVLYVGVENSAARLYQRVGFQGLAGGDEVEGVETWLELGFDKQRVELGFW</sequence>
<feature type="domain" description="N-acetyltransferase" evidence="1">
    <location>
        <begin position="156"/>
        <end position="307"/>
    </location>
</feature>
<dbReference type="PROSITE" id="PS51186">
    <property type="entry name" value="GNAT"/>
    <property type="match status" value="1"/>
</dbReference>
<dbReference type="GO" id="GO:0016747">
    <property type="term" value="F:acyltransferase activity, transferring groups other than amino-acyl groups"/>
    <property type="evidence" value="ECO:0007669"/>
    <property type="project" value="InterPro"/>
</dbReference>